<accession>A0A1U7LRR2</accession>
<reference evidence="2 3" key="1">
    <citation type="submission" date="2016-04" db="EMBL/GenBank/DDBJ databases">
        <title>Evolutionary innovation and constraint leading to complex multicellularity in the Ascomycota.</title>
        <authorList>
            <person name="Cisse O."/>
            <person name="Nguyen A."/>
            <person name="Hewitt D.A."/>
            <person name="Jedd G."/>
            <person name="Stajich J.E."/>
        </authorList>
    </citation>
    <scope>NUCLEOTIDE SEQUENCE [LARGE SCALE GENOMIC DNA]</scope>
    <source>
        <strain evidence="2 3">DAH-3</strain>
    </source>
</reference>
<feature type="compositionally biased region" description="Basic and acidic residues" evidence="1">
    <location>
        <begin position="155"/>
        <end position="181"/>
    </location>
</feature>
<feature type="region of interest" description="Disordered" evidence="1">
    <location>
        <begin position="83"/>
        <end position="103"/>
    </location>
</feature>
<dbReference type="STRING" id="1198029.A0A1U7LRR2"/>
<proteinExistence type="predicted"/>
<evidence type="ECO:0000256" key="1">
    <source>
        <dbReference type="SAM" id="MobiDB-lite"/>
    </source>
</evidence>
<protein>
    <submittedName>
        <fullName evidence="2">Uncharacterized protein</fullName>
    </submittedName>
</protein>
<name>A0A1U7LRR2_NEOID</name>
<feature type="compositionally biased region" description="Polar residues" evidence="1">
    <location>
        <begin position="1"/>
        <end position="12"/>
    </location>
</feature>
<dbReference type="EMBL" id="LXFE01000422">
    <property type="protein sequence ID" value="OLL25355.1"/>
    <property type="molecule type" value="Genomic_DNA"/>
</dbReference>
<dbReference type="OrthoDB" id="411372at2759"/>
<evidence type="ECO:0000313" key="2">
    <source>
        <dbReference type="EMBL" id="OLL25355.1"/>
    </source>
</evidence>
<organism evidence="2 3">
    <name type="scientific">Neolecta irregularis (strain DAH-3)</name>
    <dbReference type="NCBI Taxonomy" id="1198029"/>
    <lineage>
        <taxon>Eukaryota</taxon>
        <taxon>Fungi</taxon>
        <taxon>Dikarya</taxon>
        <taxon>Ascomycota</taxon>
        <taxon>Taphrinomycotina</taxon>
        <taxon>Neolectales</taxon>
        <taxon>Neolectaceae</taxon>
        <taxon>Neolecta</taxon>
    </lineage>
</organism>
<dbReference type="AlphaFoldDB" id="A0A1U7LRR2"/>
<sequence>MPIPNQFPSISSPFHPPTTAGFAAKTLGPLDATLPPSLDSNSLSYFARHGPVAASVPSRFGRSLGSSASPYTHTSLFIHSDKARDLPSGRAPGSPRNSSAFAHDRHRQSILSRPAAVSSSFPARGWPANNSADEAVDDDIEFALEEEFVPTSLHEDVFSPQERQRRLSRHGQRESMEREARNALYSPPVELSSSSGSIPRGTPPSSSRFGALFSSRYSKDDLVSPNSGHVASPLRRSVDLVSLHTSQRILDFDPTPDSRPPDFLYVPPVTATHNQKSSVASIHPDDDTTFFMDDPDESLVTAEMHKVLI</sequence>
<feature type="region of interest" description="Disordered" evidence="1">
    <location>
        <begin position="1"/>
        <end position="22"/>
    </location>
</feature>
<keyword evidence="3" id="KW-1185">Reference proteome</keyword>
<comment type="caution">
    <text evidence="2">The sequence shown here is derived from an EMBL/GenBank/DDBJ whole genome shotgun (WGS) entry which is preliminary data.</text>
</comment>
<evidence type="ECO:0000313" key="3">
    <source>
        <dbReference type="Proteomes" id="UP000186594"/>
    </source>
</evidence>
<gene>
    <name evidence="2" type="ORF">NEOLI_002608</name>
</gene>
<feature type="region of interest" description="Disordered" evidence="1">
    <location>
        <begin position="155"/>
        <end position="206"/>
    </location>
</feature>
<dbReference type="Proteomes" id="UP000186594">
    <property type="component" value="Unassembled WGS sequence"/>
</dbReference>